<evidence type="ECO:0000313" key="10">
    <source>
        <dbReference type="Proteomes" id="UP001166571"/>
    </source>
</evidence>
<keyword evidence="10" id="KW-1185">Reference proteome</keyword>
<keyword evidence="4 6" id="KW-0862">Zinc</keyword>
<evidence type="ECO:0000256" key="5">
    <source>
        <dbReference type="ARBA" id="ARBA00023049"/>
    </source>
</evidence>
<dbReference type="EMBL" id="JAILXK010000001">
    <property type="protein sequence ID" value="MBY4635689.1"/>
    <property type="molecule type" value="Genomic_DNA"/>
</dbReference>
<dbReference type="SUPFAM" id="SSF50156">
    <property type="entry name" value="PDZ domain-like"/>
    <property type="match status" value="1"/>
</dbReference>
<dbReference type="CDD" id="cd07342">
    <property type="entry name" value="M48C_Oma1_like"/>
    <property type="match status" value="1"/>
</dbReference>
<proteinExistence type="inferred from homology"/>
<dbReference type="RefSeq" id="WP_201928928.1">
    <property type="nucleotide sequence ID" value="NZ_JAERPO010000003.1"/>
</dbReference>
<evidence type="ECO:0000256" key="7">
    <source>
        <dbReference type="SAM" id="SignalP"/>
    </source>
</evidence>
<dbReference type="Pfam" id="PF01435">
    <property type="entry name" value="Peptidase_M48"/>
    <property type="match status" value="1"/>
</dbReference>
<dbReference type="PANTHER" id="PTHR22726">
    <property type="entry name" value="METALLOENDOPEPTIDASE OMA1"/>
    <property type="match status" value="1"/>
</dbReference>
<organism evidence="9 10">
    <name type="scientific">Sphingopyxis jiangsuensis</name>
    <dbReference type="NCBI Taxonomy" id="2871171"/>
    <lineage>
        <taxon>Bacteria</taxon>
        <taxon>Pseudomonadati</taxon>
        <taxon>Pseudomonadota</taxon>
        <taxon>Alphaproteobacteria</taxon>
        <taxon>Sphingomonadales</taxon>
        <taxon>Sphingomonadaceae</taxon>
        <taxon>Sphingopyxis</taxon>
    </lineage>
</organism>
<dbReference type="PANTHER" id="PTHR22726:SF1">
    <property type="entry name" value="METALLOENDOPEPTIDASE OMA1, MITOCHONDRIAL"/>
    <property type="match status" value="1"/>
</dbReference>
<name>A0ABS7MAJ0_9SPHN</name>
<accession>A0ABS7MAJ0</accession>
<evidence type="ECO:0000259" key="8">
    <source>
        <dbReference type="Pfam" id="PF01435"/>
    </source>
</evidence>
<comment type="cofactor">
    <cofactor evidence="6">
        <name>Zn(2+)</name>
        <dbReference type="ChEBI" id="CHEBI:29105"/>
    </cofactor>
    <text evidence="6">Binds 1 zinc ion per subunit.</text>
</comment>
<feature type="signal peptide" evidence="7">
    <location>
        <begin position="1"/>
        <end position="24"/>
    </location>
</feature>
<dbReference type="InterPro" id="IPR036034">
    <property type="entry name" value="PDZ_sf"/>
</dbReference>
<evidence type="ECO:0000256" key="3">
    <source>
        <dbReference type="ARBA" id="ARBA00022801"/>
    </source>
</evidence>
<evidence type="ECO:0000256" key="2">
    <source>
        <dbReference type="ARBA" id="ARBA00022723"/>
    </source>
</evidence>
<comment type="similarity">
    <text evidence="6">Belongs to the peptidase M48 family.</text>
</comment>
<evidence type="ECO:0000256" key="4">
    <source>
        <dbReference type="ARBA" id="ARBA00022833"/>
    </source>
</evidence>
<evidence type="ECO:0000256" key="1">
    <source>
        <dbReference type="ARBA" id="ARBA00022670"/>
    </source>
</evidence>
<dbReference type="Proteomes" id="UP001166571">
    <property type="component" value="Unassembled WGS sequence"/>
</dbReference>
<reference evidence="9" key="1">
    <citation type="submission" date="2021-08" db="EMBL/GenBank/DDBJ databases">
        <title>Sphingopyxis panaciterrulae sp. nov., isolated from the surface water of the Yellow Sea.</title>
        <authorList>
            <person name="Gao Z."/>
            <person name="Zhang D."/>
            <person name="Zhang A."/>
        </authorList>
    </citation>
    <scope>NUCLEOTIDE SEQUENCE</scope>
    <source>
        <strain evidence="9">XHP0097</strain>
    </source>
</reference>
<comment type="caution">
    <text evidence="9">The sequence shown here is derived from an EMBL/GenBank/DDBJ whole genome shotgun (WGS) entry which is preliminary data.</text>
</comment>
<keyword evidence="1 6" id="KW-0645">Protease</keyword>
<feature type="domain" description="Peptidase M48" evidence="8">
    <location>
        <begin position="244"/>
        <end position="304"/>
    </location>
</feature>
<gene>
    <name evidence="9" type="ORF">K5P26_00880</name>
</gene>
<keyword evidence="7" id="KW-0732">Signal</keyword>
<keyword evidence="3 6" id="KW-0378">Hydrolase</keyword>
<dbReference type="InterPro" id="IPR051156">
    <property type="entry name" value="Mito/Outer_Membr_Metalloprot"/>
</dbReference>
<dbReference type="InterPro" id="IPR001915">
    <property type="entry name" value="Peptidase_M48"/>
</dbReference>
<keyword evidence="5 6" id="KW-0482">Metalloprotease</keyword>
<sequence>MFRRLPALALACAAIAAAPFAARADTATSPYAALAAMEARVAAIGFRLTTANANWCPVRQPQFGWLWGDPRLYAEEDRAAALVPYDASTSDAPFPAAIAPDSPAARTGLRIGTPILKLNGASLPPAEGTDAFARISALETALAALPLDRPLTLATGDGQTVDIQPVTGCASDFRLEARDRPAGAADGRLVLISYGLALFAEDDAELAAAVAHELAHNILRHRERLDAAGVDRGLGKQFGRSARLFRQTEIEADRLSVWLLAGAGYDPTAAARFWTRFGQREGRPLFQAGTHPRWRDRVATLEAEAAAIAAARAEGEPLVPPLVANPPPLE</sequence>
<evidence type="ECO:0000256" key="6">
    <source>
        <dbReference type="RuleBase" id="RU003983"/>
    </source>
</evidence>
<protein>
    <submittedName>
        <fullName evidence="9">Peptidase M48, Ste24p</fullName>
    </submittedName>
</protein>
<keyword evidence="2" id="KW-0479">Metal-binding</keyword>
<feature type="chain" id="PRO_5046347893" evidence="7">
    <location>
        <begin position="25"/>
        <end position="330"/>
    </location>
</feature>
<evidence type="ECO:0000313" key="9">
    <source>
        <dbReference type="EMBL" id="MBY4635689.1"/>
    </source>
</evidence>